<dbReference type="GeneID" id="24099770"/>
<dbReference type="RefSeq" id="XP_012184142.1">
    <property type="nucleotide sequence ID" value="XM_012328752.1"/>
</dbReference>
<dbReference type="STRING" id="599839.J4H4E6"/>
<keyword evidence="2" id="KW-0472">Membrane</keyword>
<keyword evidence="2" id="KW-1133">Transmembrane helix</keyword>
<dbReference type="OrthoDB" id="2693038at2759"/>
<dbReference type="EMBL" id="HE797169">
    <property type="protein sequence ID" value="CCM04859.1"/>
    <property type="molecule type" value="Genomic_DNA"/>
</dbReference>
<feature type="compositionally biased region" description="Polar residues" evidence="1">
    <location>
        <begin position="263"/>
        <end position="277"/>
    </location>
</feature>
<evidence type="ECO:0000313" key="3">
    <source>
        <dbReference type="EMBL" id="CCM04859.1"/>
    </source>
</evidence>
<organism evidence="3 4">
    <name type="scientific">Fibroporia radiculosa</name>
    <dbReference type="NCBI Taxonomy" id="599839"/>
    <lineage>
        <taxon>Eukaryota</taxon>
        <taxon>Fungi</taxon>
        <taxon>Dikarya</taxon>
        <taxon>Basidiomycota</taxon>
        <taxon>Agaricomycotina</taxon>
        <taxon>Agaricomycetes</taxon>
        <taxon>Polyporales</taxon>
        <taxon>Fibroporiaceae</taxon>
        <taxon>Fibroporia</taxon>
    </lineage>
</organism>
<accession>J4H4E6</accession>
<dbReference type="Proteomes" id="UP000006352">
    <property type="component" value="Unassembled WGS sequence"/>
</dbReference>
<feature type="region of interest" description="Disordered" evidence="1">
    <location>
        <begin position="218"/>
        <end position="286"/>
    </location>
</feature>
<gene>
    <name evidence="3" type="ORF">FIBRA_07052</name>
</gene>
<keyword evidence="4" id="KW-1185">Reference proteome</keyword>
<feature type="transmembrane region" description="Helical" evidence="2">
    <location>
        <begin position="180"/>
        <end position="205"/>
    </location>
</feature>
<sequence length="506" mass="51376">MAYNRAFALQHRGLIGGVVSGVDGILGGNNGASTSSTSDPLGLGGLTSALSPLFPTGAQSTSTSSTILLTDSSSSSATPTSASSSSTSSSTTLQSTVSTTSATTSSTSTSSSASSSAARSTSTNSNSSTSAPTLTNTLSPTLSAHSSSTTHSSSSSSPSPSTSSATLPASSPQGFLQNKALSVGVITASSLVALILIVVLATWAIRRRSRNKLHDEAVDWTPFPSSDELPGRADVEQGGNDGTGLPGEGRRGSRGSGLTSGSQTIAPAESSSAQKNAHAQGPDMYERTGYPALPVFVPAPTTPQATYANQPYSNPVQNVADLGPYPSFDPRAGPSAYNPKAPLLLPANNVDSRYSRSYASRQSQRKQQQALLPLNIGASRSVDASPPAYPGGSGAVPSPISAVSLTAGPVQPAGTVNPANPRESPTDQMLIVPGSRSKHSSLLDSPAQLAYTINEPAERERPLSHTRQLGSTPAQLPDEFGSVAAVSGDEKAALRRLTVSTLVVPT</sequence>
<protein>
    <submittedName>
        <fullName evidence="3">Uncharacterized protein</fullName>
    </submittedName>
</protein>
<dbReference type="HOGENOM" id="CLU_555477_0_0_1"/>
<feature type="region of interest" description="Disordered" evidence="1">
    <location>
        <begin position="60"/>
        <end position="171"/>
    </location>
</feature>
<keyword evidence="2" id="KW-0812">Transmembrane</keyword>
<evidence type="ECO:0000313" key="4">
    <source>
        <dbReference type="Proteomes" id="UP000006352"/>
    </source>
</evidence>
<dbReference type="InParanoid" id="J4H4E6"/>
<proteinExistence type="predicted"/>
<dbReference type="AlphaFoldDB" id="J4H4E6"/>
<name>J4H4E6_9APHY</name>
<feature type="region of interest" description="Disordered" evidence="1">
    <location>
        <begin position="406"/>
        <end position="428"/>
    </location>
</feature>
<evidence type="ECO:0000256" key="2">
    <source>
        <dbReference type="SAM" id="Phobius"/>
    </source>
</evidence>
<evidence type="ECO:0000256" key="1">
    <source>
        <dbReference type="SAM" id="MobiDB-lite"/>
    </source>
</evidence>
<reference evidence="3 4" key="1">
    <citation type="journal article" date="2012" name="Appl. Environ. Microbiol.">
        <title>Short-read sequencing for genomic analysis of the brown rot fungus Fibroporia radiculosa.</title>
        <authorList>
            <person name="Tang J.D."/>
            <person name="Perkins A.D."/>
            <person name="Sonstegard T.S."/>
            <person name="Schroeder S.G."/>
            <person name="Burgess S.C."/>
            <person name="Diehl S.V."/>
        </authorList>
    </citation>
    <scope>NUCLEOTIDE SEQUENCE [LARGE SCALE GENOMIC DNA]</scope>
    <source>
        <strain evidence="3 4">TFFH 294</strain>
    </source>
</reference>